<evidence type="ECO:0000256" key="7">
    <source>
        <dbReference type="ARBA" id="ARBA00049269"/>
    </source>
</evidence>
<gene>
    <name evidence="11" type="ORF">PFISCL1PPCAC_4272</name>
</gene>
<sequence length="700" mass="77191">VVARLRKRTMRLQIHVGAECISVASDEADSIGEVARRSLAKLQKLKPSIFARFDMEGPQQYREIRRVIGNSLLDPEDACGDILKENEFIQLVMNPLEDGNEASDEDKMAEMKEKIRSNEHKRITFEYEEPERRAGVGKTPTEMLIIDGESLQPADLAKCERGEYKLQLSLEAEDHIRRGRDLLERIASEHKTVYGITTGFGTFANVRIDKHQLEQLQLNLIRSHAAGYGAPLSPPRARMLLALRINILAKGHSGISVENIKKMIAAFNAFCVSYVPQQGTVGCSGDLAPLAHLALGLIGEGRMWSPATGWDDAAVVLKRNNLQPMKLGPKEGLALINGTQMVTALGALGVERATNIALQADVIAALSLDVLKGTSRAYDPDIHRIRPHRGQNETAARLRALLHSEANPSQIAESHRNCNRVQDAYTLRCVPQVHGVVHDTISFVRGIITTELNSATDNPLVFADREEIISGGNFHGEYPAKALDFLAIAVHELAQMSERRLERLVNKDLSGLPTFLTPDGGLNSGFMMIQVTAASLVSENKVLCHPSSADSIPTSCNQEDHVSMGGFAARKALTVIEHVEAVLAMELLAACQGLEFLKPLISTAPLNKVYELVRSVSPPLNRDRFMQPEIAAVIQLIRENKVWECVAPHLATLEEMEALDPDALRLDTKTPTGIVMADRDRDTPEDTEHIHGCDDHMPRY</sequence>
<dbReference type="InterPro" id="IPR001106">
    <property type="entry name" value="Aromatic_Lyase"/>
</dbReference>
<dbReference type="GO" id="GO:0004397">
    <property type="term" value="F:histidine ammonia-lyase activity"/>
    <property type="evidence" value="ECO:0007669"/>
    <property type="project" value="UniProtKB-EC"/>
</dbReference>
<dbReference type="Proteomes" id="UP001432322">
    <property type="component" value="Unassembled WGS sequence"/>
</dbReference>
<protein>
    <recommendedName>
        <fullName evidence="4 9">Histidine ammonia-lyase</fullName>
        <ecNumber evidence="3 9">4.3.1.3</ecNumber>
    </recommendedName>
</protein>
<proteinExistence type="inferred from homology"/>
<dbReference type="AlphaFoldDB" id="A0AAV5V530"/>
<dbReference type="InterPro" id="IPR005921">
    <property type="entry name" value="HutH"/>
</dbReference>
<evidence type="ECO:0000256" key="2">
    <source>
        <dbReference type="ARBA" id="ARBA00007238"/>
    </source>
</evidence>
<reference evidence="11" key="1">
    <citation type="submission" date="2023-10" db="EMBL/GenBank/DDBJ databases">
        <title>Genome assembly of Pristionchus species.</title>
        <authorList>
            <person name="Yoshida K."/>
            <person name="Sommer R.J."/>
        </authorList>
    </citation>
    <scope>NUCLEOTIDE SEQUENCE</scope>
    <source>
        <strain evidence="11">RS5133</strain>
    </source>
</reference>
<dbReference type="PANTHER" id="PTHR10362">
    <property type="entry name" value="HISTIDINE AMMONIA-LYASE"/>
    <property type="match status" value="1"/>
</dbReference>
<comment type="similarity">
    <text evidence="2 8">Belongs to the PAL/histidase family.</text>
</comment>
<evidence type="ECO:0000256" key="1">
    <source>
        <dbReference type="ARBA" id="ARBA00005113"/>
    </source>
</evidence>
<feature type="region of interest" description="Disordered" evidence="10">
    <location>
        <begin position="679"/>
        <end position="700"/>
    </location>
</feature>
<dbReference type="Gene3D" id="1.20.200.10">
    <property type="entry name" value="Fumarase/aspartase (Central domain)"/>
    <property type="match status" value="1"/>
</dbReference>
<dbReference type="FunFam" id="1.10.275.10:FF:000005">
    <property type="entry name" value="Histidine ammonia-lyase"/>
    <property type="match status" value="1"/>
</dbReference>
<comment type="pathway">
    <text evidence="1 9">Amino-acid degradation; L-histidine degradation into L-glutamate; N-formimidoyl-L-glutamate from L-histidine: step 1/3.</text>
</comment>
<name>A0AAV5V530_9BILA</name>
<keyword evidence="6 8" id="KW-0456">Lyase</keyword>
<dbReference type="EC" id="4.3.1.3" evidence="3 9"/>
<keyword evidence="12" id="KW-1185">Reference proteome</keyword>
<comment type="caution">
    <text evidence="11">The sequence shown here is derived from an EMBL/GenBank/DDBJ whole genome shotgun (WGS) entry which is preliminary data.</text>
</comment>
<dbReference type="InterPro" id="IPR008948">
    <property type="entry name" value="L-Aspartase-like"/>
</dbReference>
<dbReference type="NCBIfam" id="TIGR01225">
    <property type="entry name" value="hutH"/>
    <property type="match status" value="1"/>
</dbReference>
<dbReference type="NCBIfam" id="NF006871">
    <property type="entry name" value="PRK09367.1"/>
    <property type="match status" value="1"/>
</dbReference>
<evidence type="ECO:0000313" key="11">
    <source>
        <dbReference type="EMBL" id="GMT12975.1"/>
    </source>
</evidence>
<dbReference type="SUPFAM" id="SSF48557">
    <property type="entry name" value="L-aspartase-like"/>
    <property type="match status" value="1"/>
</dbReference>
<dbReference type="Pfam" id="PF00221">
    <property type="entry name" value="Lyase_aromatic"/>
    <property type="match status" value="1"/>
</dbReference>
<evidence type="ECO:0000313" key="12">
    <source>
        <dbReference type="Proteomes" id="UP001432322"/>
    </source>
</evidence>
<dbReference type="GO" id="GO:0006548">
    <property type="term" value="P:L-histidine catabolic process"/>
    <property type="evidence" value="ECO:0007669"/>
    <property type="project" value="InterPro"/>
</dbReference>
<comment type="catalytic activity">
    <reaction evidence="7 9">
        <text>L-histidine = trans-urocanate + NH4(+)</text>
        <dbReference type="Rhea" id="RHEA:21232"/>
        <dbReference type="ChEBI" id="CHEBI:17771"/>
        <dbReference type="ChEBI" id="CHEBI:28938"/>
        <dbReference type="ChEBI" id="CHEBI:57595"/>
        <dbReference type="EC" id="4.3.1.3"/>
    </reaction>
</comment>
<dbReference type="Gene3D" id="1.10.275.10">
    <property type="entry name" value="Fumarase/aspartase (N-terminal domain)"/>
    <property type="match status" value="1"/>
</dbReference>
<evidence type="ECO:0000256" key="5">
    <source>
        <dbReference type="ARBA" id="ARBA00022808"/>
    </source>
</evidence>
<evidence type="ECO:0000256" key="4">
    <source>
        <dbReference type="ARBA" id="ARBA00017271"/>
    </source>
</evidence>
<dbReference type="CDD" id="cd00332">
    <property type="entry name" value="PAL-HAL"/>
    <property type="match status" value="1"/>
</dbReference>
<dbReference type="FunFam" id="1.20.200.10:FF:000003">
    <property type="entry name" value="Histidine ammonia-lyase"/>
    <property type="match status" value="1"/>
</dbReference>
<feature type="non-terminal residue" evidence="11">
    <location>
        <position position="1"/>
    </location>
</feature>
<organism evidence="11 12">
    <name type="scientific">Pristionchus fissidentatus</name>
    <dbReference type="NCBI Taxonomy" id="1538716"/>
    <lineage>
        <taxon>Eukaryota</taxon>
        <taxon>Metazoa</taxon>
        <taxon>Ecdysozoa</taxon>
        <taxon>Nematoda</taxon>
        <taxon>Chromadorea</taxon>
        <taxon>Rhabditida</taxon>
        <taxon>Rhabditina</taxon>
        <taxon>Diplogasteromorpha</taxon>
        <taxon>Diplogasteroidea</taxon>
        <taxon>Neodiplogasteridae</taxon>
        <taxon>Pristionchus</taxon>
    </lineage>
</organism>
<dbReference type="InterPro" id="IPR022313">
    <property type="entry name" value="Phe/His_NH3-lyase_AS"/>
</dbReference>
<evidence type="ECO:0000256" key="6">
    <source>
        <dbReference type="ARBA" id="ARBA00023239"/>
    </source>
</evidence>
<evidence type="ECO:0000256" key="9">
    <source>
        <dbReference type="RuleBase" id="RU004479"/>
    </source>
</evidence>
<evidence type="ECO:0000256" key="8">
    <source>
        <dbReference type="RuleBase" id="RU003954"/>
    </source>
</evidence>
<evidence type="ECO:0000256" key="3">
    <source>
        <dbReference type="ARBA" id="ARBA00012994"/>
    </source>
</evidence>
<keyword evidence="5 9" id="KW-0369">Histidine metabolism</keyword>
<dbReference type="GO" id="GO:0005737">
    <property type="term" value="C:cytoplasm"/>
    <property type="evidence" value="ECO:0007669"/>
    <property type="project" value="InterPro"/>
</dbReference>
<accession>A0AAV5V530</accession>
<dbReference type="EMBL" id="BTSY01000002">
    <property type="protein sequence ID" value="GMT12975.1"/>
    <property type="molecule type" value="Genomic_DNA"/>
</dbReference>
<evidence type="ECO:0000256" key="10">
    <source>
        <dbReference type="SAM" id="MobiDB-lite"/>
    </source>
</evidence>
<dbReference type="InterPro" id="IPR024083">
    <property type="entry name" value="Fumarase/histidase_N"/>
</dbReference>
<dbReference type="PROSITE" id="PS00488">
    <property type="entry name" value="PAL_HISTIDASE"/>
    <property type="match status" value="1"/>
</dbReference>